<evidence type="ECO:0000256" key="6">
    <source>
        <dbReference type="SAM" id="Phobius"/>
    </source>
</evidence>
<keyword evidence="3 6" id="KW-0812">Transmembrane</keyword>
<protein>
    <submittedName>
        <fullName evidence="7">Uncharacterized protein</fullName>
    </submittedName>
</protein>
<keyword evidence="4 6" id="KW-1133">Transmembrane helix</keyword>
<evidence type="ECO:0000256" key="1">
    <source>
        <dbReference type="ARBA" id="ARBA00004370"/>
    </source>
</evidence>
<dbReference type="AlphaFoldDB" id="A0A8C2FFS4"/>
<dbReference type="PANTHER" id="PTHR14948:SF1">
    <property type="entry name" value="TRAFFICKING REGULATOR OF GLUT4 1"/>
    <property type="match status" value="1"/>
</dbReference>
<dbReference type="Ensembl" id="ENSCCRT00020059741.1">
    <property type="protein sequence ID" value="ENSCCRP00020054537.1"/>
    <property type="gene ID" value="ENSCCRG00020024949.1"/>
</dbReference>
<feature type="transmembrane region" description="Helical" evidence="6">
    <location>
        <begin position="58"/>
        <end position="79"/>
    </location>
</feature>
<evidence type="ECO:0000313" key="8">
    <source>
        <dbReference type="Proteomes" id="UP000694701"/>
    </source>
</evidence>
<dbReference type="InterPro" id="IPR007593">
    <property type="entry name" value="CD225/Dispanin_fam"/>
</dbReference>
<accession>A0A8C2FFS4</accession>
<reference evidence="7" key="1">
    <citation type="submission" date="2025-08" db="UniProtKB">
        <authorList>
            <consortium name="Ensembl"/>
        </authorList>
    </citation>
    <scope>IDENTIFICATION</scope>
</reference>
<evidence type="ECO:0000313" key="7">
    <source>
        <dbReference type="Ensembl" id="ENSCCRP00020054537.1"/>
    </source>
</evidence>
<sequence>LVLWEADQSPFSTLDSSIKHTACYNRSYCTYLKLISRNSLQQGDMDGARRLGRLARMLSIVAIIVGLLSIIIYVVVLHFNLIL</sequence>
<dbReference type="GO" id="GO:0016020">
    <property type="term" value="C:membrane"/>
    <property type="evidence" value="ECO:0007669"/>
    <property type="project" value="UniProtKB-SubCell"/>
</dbReference>
<evidence type="ECO:0000256" key="3">
    <source>
        <dbReference type="ARBA" id="ARBA00022692"/>
    </source>
</evidence>
<organism evidence="7 8">
    <name type="scientific">Cyprinus carpio</name>
    <name type="common">Common carp</name>
    <dbReference type="NCBI Taxonomy" id="7962"/>
    <lineage>
        <taxon>Eukaryota</taxon>
        <taxon>Metazoa</taxon>
        <taxon>Chordata</taxon>
        <taxon>Craniata</taxon>
        <taxon>Vertebrata</taxon>
        <taxon>Euteleostomi</taxon>
        <taxon>Actinopterygii</taxon>
        <taxon>Neopterygii</taxon>
        <taxon>Teleostei</taxon>
        <taxon>Ostariophysi</taxon>
        <taxon>Cypriniformes</taxon>
        <taxon>Cyprinidae</taxon>
        <taxon>Cyprininae</taxon>
        <taxon>Cyprinus</taxon>
    </lineage>
</organism>
<proteinExistence type="inferred from homology"/>
<comment type="subcellular location">
    <subcellularLocation>
        <location evidence="1">Membrane</location>
    </subcellularLocation>
</comment>
<dbReference type="Pfam" id="PF04505">
    <property type="entry name" value="CD225"/>
    <property type="match status" value="1"/>
</dbReference>
<dbReference type="Proteomes" id="UP000694701">
    <property type="component" value="Unplaced"/>
</dbReference>
<name>A0A8C2FFS4_CYPCA</name>
<dbReference type="InterPro" id="IPR051423">
    <property type="entry name" value="CD225/Dispanin"/>
</dbReference>
<evidence type="ECO:0000256" key="2">
    <source>
        <dbReference type="ARBA" id="ARBA00006843"/>
    </source>
</evidence>
<keyword evidence="5 6" id="KW-0472">Membrane</keyword>
<dbReference type="PANTHER" id="PTHR14948">
    <property type="entry name" value="NG5"/>
    <property type="match status" value="1"/>
</dbReference>
<comment type="similarity">
    <text evidence="2">Belongs to the CD225/Dispanin family.</text>
</comment>
<evidence type="ECO:0000256" key="5">
    <source>
        <dbReference type="ARBA" id="ARBA00023136"/>
    </source>
</evidence>
<evidence type="ECO:0000256" key="4">
    <source>
        <dbReference type="ARBA" id="ARBA00022989"/>
    </source>
</evidence>